<dbReference type="InterPro" id="IPR038501">
    <property type="entry name" value="Spore_GerAC_C_sf"/>
</dbReference>
<keyword evidence="4 8" id="KW-0732">Signal</keyword>
<name>A0ABV8K3J5_9BACL</name>
<feature type="domain" description="Spore germination GerAC-like C-terminal" evidence="9">
    <location>
        <begin position="224"/>
        <end position="387"/>
    </location>
</feature>
<comment type="similarity">
    <text evidence="2">Belongs to the GerABKC lipoprotein family.</text>
</comment>
<evidence type="ECO:0000259" key="10">
    <source>
        <dbReference type="Pfam" id="PF25198"/>
    </source>
</evidence>
<dbReference type="InterPro" id="IPR008844">
    <property type="entry name" value="Spore_GerAC-like"/>
</dbReference>
<proteinExistence type="inferred from homology"/>
<evidence type="ECO:0000259" key="9">
    <source>
        <dbReference type="Pfam" id="PF05504"/>
    </source>
</evidence>
<dbReference type="Pfam" id="PF25198">
    <property type="entry name" value="Spore_GerAC_N"/>
    <property type="match status" value="1"/>
</dbReference>
<dbReference type="InterPro" id="IPR057336">
    <property type="entry name" value="GerAC_N"/>
</dbReference>
<dbReference type="RefSeq" id="WP_377719252.1">
    <property type="nucleotide sequence ID" value="NZ_JBHSAM010000025.1"/>
</dbReference>
<feature type="chain" id="PRO_5046359464" evidence="8">
    <location>
        <begin position="19"/>
        <end position="399"/>
    </location>
</feature>
<evidence type="ECO:0000256" key="7">
    <source>
        <dbReference type="ARBA" id="ARBA00023288"/>
    </source>
</evidence>
<keyword evidence="3" id="KW-0309">Germination</keyword>
<keyword evidence="7" id="KW-0449">Lipoprotein</keyword>
<evidence type="ECO:0000313" key="12">
    <source>
        <dbReference type="Proteomes" id="UP001595715"/>
    </source>
</evidence>
<accession>A0ABV8K3J5</accession>
<gene>
    <name evidence="11" type="ORF">ACFOZ8_13130</name>
</gene>
<dbReference type="InterPro" id="IPR046953">
    <property type="entry name" value="Spore_GerAC-like_C"/>
</dbReference>
<dbReference type="NCBIfam" id="TIGR02887">
    <property type="entry name" value="spore_ger_x_C"/>
    <property type="match status" value="1"/>
</dbReference>
<reference evidence="12" key="1">
    <citation type="journal article" date="2019" name="Int. J. Syst. Evol. Microbiol.">
        <title>The Global Catalogue of Microorganisms (GCM) 10K type strain sequencing project: providing services to taxonomists for standard genome sequencing and annotation.</title>
        <authorList>
            <consortium name="The Broad Institute Genomics Platform"/>
            <consortium name="The Broad Institute Genome Sequencing Center for Infectious Disease"/>
            <person name="Wu L."/>
            <person name="Ma J."/>
        </authorList>
    </citation>
    <scope>NUCLEOTIDE SEQUENCE [LARGE SCALE GENOMIC DNA]</scope>
    <source>
        <strain evidence="12">IBRC-M 10987</strain>
    </source>
</reference>
<dbReference type="Proteomes" id="UP001595715">
    <property type="component" value="Unassembled WGS sequence"/>
</dbReference>
<dbReference type="Pfam" id="PF05504">
    <property type="entry name" value="Spore_GerAC"/>
    <property type="match status" value="1"/>
</dbReference>
<dbReference type="PANTHER" id="PTHR35789">
    <property type="entry name" value="SPORE GERMINATION PROTEIN B3"/>
    <property type="match status" value="1"/>
</dbReference>
<feature type="domain" description="Spore germination protein N-terminal" evidence="10">
    <location>
        <begin position="22"/>
        <end position="198"/>
    </location>
</feature>
<evidence type="ECO:0000256" key="1">
    <source>
        <dbReference type="ARBA" id="ARBA00004635"/>
    </source>
</evidence>
<evidence type="ECO:0000256" key="6">
    <source>
        <dbReference type="ARBA" id="ARBA00023139"/>
    </source>
</evidence>
<evidence type="ECO:0000256" key="3">
    <source>
        <dbReference type="ARBA" id="ARBA00022544"/>
    </source>
</evidence>
<evidence type="ECO:0000256" key="5">
    <source>
        <dbReference type="ARBA" id="ARBA00023136"/>
    </source>
</evidence>
<keyword evidence="5" id="KW-0472">Membrane</keyword>
<sequence length="399" mass="44301">MRRMVCAWVAIAACVLLAGCWDRHELNDLGIVSAIGFDKKGDKIQVTVQILDPSEISGVAGKASGSASVVAYEETGVTVDDAMGRLTVKAPNPLYLSHTRMVVIGEQMAREVGVGKVMDYLSRERQMRTDFFIIIAKKARATDVLGIFTAIAKIPGNKMYSSLETSAKEWAPVKGVHLVELINDLVTPGKQLALTGIRIEGDRKKGMTPANIDNIRSAAKLTYNGLGVFHGDKLVGWLNEEESKGYKYIQGEVVRTVGFVECGPKEYTVFRIIRAETKQSLRMKGGKPFVTVHLRIEGDVNEQTCDMDLSRPETIAKLQRMAEAKTVGILTRTVRRAQSLRSDIVGFGNLVERKAPKYWKAHEAQWADIFPKLDFDVKVSFHIRRVGTKVTSFLQEQEE</sequence>
<keyword evidence="6" id="KW-0564">Palmitate</keyword>
<dbReference type="EMBL" id="JBHSAM010000025">
    <property type="protein sequence ID" value="MFC4100595.1"/>
    <property type="molecule type" value="Genomic_DNA"/>
</dbReference>
<comment type="caution">
    <text evidence="11">The sequence shown here is derived from an EMBL/GenBank/DDBJ whole genome shotgun (WGS) entry which is preliminary data.</text>
</comment>
<dbReference type="Gene3D" id="3.30.300.210">
    <property type="entry name" value="Nutrient germinant receptor protein C, domain 3"/>
    <property type="match status" value="1"/>
</dbReference>
<comment type="subcellular location">
    <subcellularLocation>
        <location evidence="1">Membrane</location>
        <topology evidence="1">Lipid-anchor</topology>
    </subcellularLocation>
</comment>
<evidence type="ECO:0000256" key="2">
    <source>
        <dbReference type="ARBA" id="ARBA00007886"/>
    </source>
</evidence>
<dbReference type="PANTHER" id="PTHR35789:SF1">
    <property type="entry name" value="SPORE GERMINATION PROTEIN B3"/>
    <property type="match status" value="1"/>
</dbReference>
<protein>
    <submittedName>
        <fullName evidence="11">Ger(X)C family spore germination protein</fullName>
    </submittedName>
</protein>
<evidence type="ECO:0000313" key="11">
    <source>
        <dbReference type="EMBL" id="MFC4100595.1"/>
    </source>
</evidence>
<evidence type="ECO:0000256" key="8">
    <source>
        <dbReference type="SAM" id="SignalP"/>
    </source>
</evidence>
<evidence type="ECO:0000256" key="4">
    <source>
        <dbReference type="ARBA" id="ARBA00022729"/>
    </source>
</evidence>
<organism evidence="11 12">
    <name type="scientific">Paenibacillus xanthanilyticus</name>
    <dbReference type="NCBI Taxonomy" id="1783531"/>
    <lineage>
        <taxon>Bacteria</taxon>
        <taxon>Bacillati</taxon>
        <taxon>Bacillota</taxon>
        <taxon>Bacilli</taxon>
        <taxon>Bacillales</taxon>
        <taxon>Paenibacillaceae</taxon>
        <taxon>Paenibacillus</taxon>
    </lineage>
</organism>
<dbReference type="PROSITE" id="PS51257">
    <property type="entry name" value="PROKAR_LIPOPROTEIN"/>
    <property type="match status" value="1"/>
</dbReference>
<keyword evidence="12" id="KW-1185">Reference proteome</keyword>
<feature type="signal peptide" evidence="8">
    <location>
        <begin position="1"/>
        <end position="18"/>
    </location>
</feature>